<sequence>MLQNFETWFLQFCRSFFEWGYDSSTFIAGLIPLAAITILLLAMQFLRQNKNPIYGVFGLFFGLLTYNYCTEVGRNRIIMRIDQFLVALNTPDFNRAPIPGFEFLFRTFVAPYQTRFVYEELIALFLLIYGCSWAYWVYIDYKKTGILFEDLSLKSLFKKKHLRPNRSRTNELGSGDLAESEHLLRWTKHSDQPDLDTCLYVSDLRGSEGMVFKAN</sequence>
<dbReference type="AlphaFoldDB" id="A0A7X9IKJ3"/>
<dbReference type="Proteomes" id="UP000524246">
    <property type="component" value="Unassembled WGS sequence"/>
</dbReference>
<evidence type="ECO:0000313" key="3">
    <source>
        <dbReference type="Proteomes" id="UP000524246"/>
    </source>
</evidence>
<comment type="caution">
    <text evidence="2">The sequence shown here is derived from an EMBL/GenBank/DDBJ whole genome shotgun (WGS) entry which is preliminary data.</text>
</comment>
<name>A0A7X9IKJ3_9DELT</name>
<evidence type="ECO:0000313" key="2">
    <source>
        <dbReference type="EMBL" id="NMC63760.1"/>
    </source>
</evidence>
<feature type="transmembrane region" description="Helical" evidence="1">
    <location>
        <begin position="26"/>
        <end position="46"/>
    </location>
</feature>
<feature type="non-terminal residue" evidence="2">
    <location>
        <position position="215"/>
    </location>
</feature>
<feature type="transmembrane region" description="Helical" evidence="1">
    <location>
        <begin position="121"/>
        <end position="139"/>
    </location>
</feature>
<keyword evidence="1" id="KW-0472">Membrane</keyword>
<keyword evidence="1" id="KW-0812">Transmembrane</keyword>
<keyword evidence="1" id="KW-1133">Transmembrane helix</keyword>
<evidence type="ECO:0000256" key="1">
    <source>
        <dbReference type="SAM" id="Phobius"/>
    </source>
</evidence>
<feature type="transmembrane region" description="Helical" evidence="1">
    <location>
        <begin position="53"/>
        <end position="69"/>
    </location>
</feature>
<gene>
    <name evidence="2" type="ORF">GYA55_11410</name>
</gene>
<proteinExistence type="predicted"/>
<dbReference type="EMBL" id="JAAZON010000519">
    <property type="protein sequence ID" value="NMC63760.1"/>
    <property type="molecule type" value="Genomic_DNA"/>
</dbReference>
<organism evidence="2 3">
    <name type="scientific">SAR324 cluster bacterium</name>
    <dbReference type="NCBI Taxonomy" id="2024889"/>
    <lineage>
        <taxon>Bacteria</taxon>
        <taxon>Deltaproteobacteria</taxon>
        <taxon>SAR324 cluster</taxon>
    </lineage>
</organism>
<reference evidence="2 3" key="1">
    <citation type="journal article" date="2020" name="Biotechnol. Biofuels">
        <title>New insights from the biogas microbiome by comprehensive genome-resolved metagenomics of nearly 1600 species originating from multiple anaerobic digesters.</title>
        <authorList>
            <person name="Campanaro S."/>
            <person name="Treu L."/>
            <person name="Rodriguez-R L.M."/>
            <person name="Kovalovszki A."/>
            <person name="Ziels R.M."/>
            <person name="Maus I."/>
            <person name="Zhu X."/>
            <person name="Kougias P.G."/>
            <person name="Basile A."/>
            <person name="Luo G."/>
            <person name="Schluter A."/>
            <person name="Konstantinidis K.T."/>
            <person name="Angelidaki I."/>
        </authorList>
    </citation>
    <scope>NUCLEOTIDE SEQUENCE [LARGE SCALE GENOMIC DNA]</scope>
    <source>
        <strain evidence="2">AS27yjCOA_65</strain>
    </source>
</reference>
<protein>
    <submittedName>
        <fullName evidence="2">Uncharacterized protein</fullName>
    </submittedName>
</protein>
<accession>A0A7X9IKJ3</accession>